<dbReference type="PROSITE" id="PS50931">
    <property type="entry name" value="HTH_LYSR"/>
    <property type="match status" value="1"/>
</dbReference>
<evidence type="ECO:0000259" key="5">
    <source>
        <dbReference type="PROSITE" id="PS50931"/>
    </source>
</evidence>
<dbReference type="Pfam" id="PF03466">
    <property type="entry name" value="LysR_substrate"/>
    <property type="match status" value="1"/>
</dbReference>
<dbReference type="InterPro" id="IPR000847">
    <property type="entry name" value="LysR_HTH_N"/>
</dbReference>
<protein>
    <submittedName>
        <fullName evidence="6">Pca operon transcription factor PcaQ</fullName>
    </submittedName>
</protein>
<evidence type="ECO:0000256" key="4">
    <source>
        <dbReference type="ARBA" id="ARBA00023163"/>
    </source>
</evidence>
<dbReference type="FunFam" id="1.10.10.10:FF:000001">
    <property type="entry name" value="LysR family transcriptional regulator"/>
    <property type="match status" value="1"/>
</dbReference>
<name>A0A0K6HYV9_9HYPH</name>
<organism evidence="6 7">
    <name type="scientific">Pannonibacter indicus</name>
    <dbReference type="NCBI Taxonomy" id="466044"/>
    <lineage>
        <taxon>Bacteria</taxon>
        <taxon>Pseudomonadati</taxon>
        <taxon>Pseudomonadota</taxon>
        <taxon>Alphaproteobacteria</taxon>
        <taxon>Hyphomicrobiales</taxon>
        <taxon>Stappiaceae</taxon>
        <taxon>Pannonibacter</taxon>
    </lineage>
</organism>
<dbReference type="PANTHER" id="PTHR30419:SF8">
    <property type="entry name" value="NITROGEN ASSIMILATION TRANSCRIPTIONAL ACTIVATOR-RELATED"/>
    <property type="match status" value="1"/>
</dbReference>
<dbReference type="OrthoDB" id="9814165at2"/>
<keyword evidence="4" id="KW-0804">Transcription</keyword>
<dbReference type="InterPro" id="IPR036388">
    <property type="entry name" value="WH-like_DNA-bd_sf"/>
</dbReference>
<evidence type="ECO:0000256" key="2">
    <source>
        <dbReference type="ARBA" id="ARBA00023015"/>
    </source>
</evidence>
<dbReference type="GO" id="GO:0019619">
    <property type="term" value="P:3,4-dihydroxybenzoate catabolic process"/>
    <property type="evidence" value="ECO:0007669"/>
    <property type="project" value="InterPro"/>
</dbReference>
<dbReference type="InterPro" id="IPR012787">
    <property type="entry name" value="TF_PcaQ"/>
</dbReference>
<proteinExistence type="inferred from homology"/>
<dbReference type="PANTHER" id="PTHR30419">
    <property type="entry name" value="HTH-TYPE TRANSCRIPTIONAL REGULATOR YBHD"/>
    <property type="match status" value="1"/>
</dbReference>
<keyword evidence="7" id="KW-1185">Reference proteome</keyword>
<dbReference type="Proteomes" id="UP000183900">
    <property type="component" value="Unassembled WGS sequence"/>
</dbReference>
<evidence type="ECO:0000313" key="6">
    <source>
        <dbReference type="EMBL" id="CUA96207.1"/>
    </source>
</evidence>
<dbReference type="GO" id="GO:0003677">
    <property type="term" value="F:DNA binding"/>
    <property type="evidence" value="ECO:0007669"/>
    <property type="project" value="UniProtKB-KW"/>
</dbReference>
<dbReference type="SUPFAM" id="SSF46785">
    <property type="entry name" value="Winged helix' DNA-binding domain"/>
    <property type="match status" value="1"/>
</dbReference>
<comment type="similarity">
    <text evidence="1">Belongs to the LysR transcriptional regulatory family.</text>
</comment>
<keyword evidence="2" id="KW-0805">Transcription regulation</keyword>
<evidence type="ECO:0000313" key="7">
    <source>
        <dbReference type="Proteomes" id="UP000183900"/>
    </source>
</evidence>
<accession>A0A0K6HYV9</accession>
<dbReference type="GO" id="GO:0045893">
    <property type="term" value="P:positive regulation of DNA-templated transcription"/>
    <property type="evidence" value="ECO:0007669"/>
    <property type="project" value="InterPro"/>
</dbReference>
<dbReference type="InterPro" id="IPR050950">
    <property type="entry name" value="HTH-type_LysR_regulators"/>
</dbReference>
<dbReference type="NCBIfam" id="TIGR02424">
    <property type="entry name" value="TF_pcaQ"/>
    <property type="match status" value="1"/>
</dbReference>
<dbReference type="GO" id="GO:0003700">
    <property type="term" value="F:DNA-binding transcription factor activity"/>
    <property type="evidence" value="ECO:0007669"/>
    <property type="project" value="InterPro"/>
</dbReference>
<dbReference type="PRINTS" id="PR00039">
    <property type="entry name" value="HTHLYSR"/>
</dbReference>
<dbReference type="Gene3D" id="3.40.190.10">
    <property type="entry name" value="Periplasmic binding protein-like II"/>
    <property type="match status" value="2"/>
</dbReference>
<dbReference type="EMBL" id="CYHE01000005">
    <property type="protein sequence ID" value="CUA96207.1"/>
    <property type="molecule type" value="Genomic_DNA"/>
</dbReference>
<feature type="domain" description="HTH lysR-type" evidence="5">
    <location>
        <begin position="7"/>
        <end position="64"/>
    </location>
</feature>
<dbReference type="AlphaFoldDB" id="A0A0K6HYV9"/>
<dbReference type="GO" id="GO:0005829">
    <property type="term" value="C:cytosol"/>
    <property type="evidence" value="ECO:0007669"/>
    <property type="project" value="TreeGrafter"/>
</dbReference>
<dbReference type="InterPro" id="IPR005119">
    <property type="entry name" value="LysR_subst-bd"/>
</dbReference>
<reference evidence="7" key="1">
    <citation type="submission" date="2015-08" db="EMBL/GenBank/DDBJ databases">
        <authorList>
            <person name="Varghese N."/>
        </authorList>
    </citation>
    <scope>NUCLEOTIDE SEQUENCE [LARGE SCALE GENOMIC DNA]</scope>
    <source>
        <strain evidence="7">DSM 23407</strain>
    </source>
</reference>
<dbReference type="Gene3D" id="1.10.10.10">
    <property type="entry name" value="Winged helix-like DNA-binding domain superfamily/Winged helix DNA-binding domain"/>
    <property type="match status" value="1"/>
</dbReference>
<gene>
    <name evidence="6" type="ORF">Ga0061067_10570</name>
</gene>
<dbReference type="InterPro" id="IPR036390">
    <property type="entry name" value="WH_DNA-bd_sf"/>
</dbReference>
<dbReference type="Pfam" id="PF00126">
    <property type="entry name" value="HTH_1"/>
    <property type="match status" value="1"/>
</dbReference>
<sequence length="306" mass="33481">MIIDGRVKYRHIQCFLEVARRRSLVKAADALAITQPAVSKTLKELEEILGVRLFERSRKGVELTQFGDVLLHYAGASLAALKQGLDSVAQARMSGDSFLNVGVLPSVAARIFPEAVQRFEAEAIGTVLTMETGPNRFLLGRLRVGELDLVVGRLADPEQMQGLSFTHLYSESVSLVVRRGHPLLDEPSADLARIADFTVLYPTREAIIRPYVERLLIANGVTHLPKRVETISDTFGRIYTLDSDAVWIISSGVVARDIANGDLVELPVKTAETLGPVGLTTRADTPPTPALILMQACLRFAAEKAR</sequence>
<evidence type="ECO:0000256" key="1">
    <source>
        <dbReference type="ARBA" id="ARBA00009437"/>
    </source>
</evidence>
<evidence type="ECO:0000256" key="3">
    <source>
        <dbReference type="ARBA" id="ARBA00023125"/>
    </source>
</evidence>
<dbReference type="SUPFAM" id="SSF53850">
    <property type="entry name" value="Periplasmic binding protein-like II"/>
    <property type="match status" value="1"/>
</dbReference>
<keyword evidence="3" id="KW-0238">DNA-binding</keyword>